<dbReference type="GO" id="GO:0032040">
    <property type="term" value="C:small-subunit processome"/>
    <property type="evidence" value="ECO:0007669"/>
    <property type="project" value="TreeGrafter"/>
</dbReference>
<sequence>LRPSCLFSVQMLDLYLSCPQNSGLLTESQLREVYTLLEPNLVSSSHSVRLITSHLLSLFPVVLPDYNDGLTRESVFKIMYEAERMVPTVHCYREKLVHLRKLEYNCIFKCLPSQFYRKAPLLFLLGNEFWNFKLMWEPLAELISSHAQELDSEEFWEVMFNQLKNAAQGSEKELEVQAA</sequence>
<accession>A0A8S4AAX8</accession>
<dbReference type="PANTHER" id="PTHR17695">
    <property type="entry name" value="SMALL SUBUNIT PROCESSOME COMPONENT 20 HOMOLOG"/>
    <property type="match status" value="1"/>
</dbReference>
<feature type="non-terminal residue" evidence="1">
    <location>
        <position position="1"/>
    </location>
</feature>
<proteinExistence type="predicted"/>
<feature type="non-terminal residue" evidence="1">
    <location>
        <position position="179"/>
    </location>
</feature>
<dbReference type="EMBL" id="CAJHNH020008586">
    <property type="protein sequence ID" value="CAG5136902.1"/>
    <property type="molecule type" value="Genomic_DNA"/>
</dbReference>
<reference evidence="1" key="1">
    <citation type="submission" date="2021-04" db="EMBL/GenBank/DDBJ databases">
        <authorList>
            <consortium name="Molecular Ecology Group"/>
        </authorList>
    </citation>
    <scope>NUCLEOTIDE SEQUENCE</scope>
</reference>
<dbReference type="AlphaFoldDB" id="A0A8S4AAX8"/>
<keyword evidence="2" id="KW-1185">Reference proteome</keyword>
<name>A0A8S4AAX8_9EUPU</name>
<protein>
    <submittedName>
        <fullName evidence="1">Uncharacterized protein</fullName>
    </submittedName>
</protein>
<comment type="caution">
    <text evidence="1">The sequence shown here is derived from an EMBL/GenBank/DDBJ whole genome shotgun (WGS) entry which is preliminary data.</text>
</comment>
<dbReference type="OrthoDB" id="360653at2759"/>
<evidence type="ECO:0000313" key="2">
    <source>
        <dbReference type="Proteomes" id="UP000678393"/>
    </source>
</evidence>
<dbReference type="Proteomes" id="UP000678393">
    <property type="component" value="Unassembled WGS sequence"/>
</dbReference>
<dbReference type="InterPro" id="IPR052575">
    <property type="entry name" value="SSU_processome_comp_20"/>
</dbReference>
<dbReference type="PANTHER" id="PTHR17695:SF11">
    <property type="entry name" value="SMALL SUBUNIT PROCESSOME COMPONENT 20 HOMOLOG"/>
    <property type="match status" value="1"/>
</dbReference>
<dbReference type="GO" id="GO:0030686">
    <property type="term" value="C:90S preribosome"/>
    <property type="evidence" value="ECO:0007669"/>
    <property type="project" value="TreeGrafter"/>
</dbReference>
<evidence type="ECO:0000313" key="1">
    <source>
        <dbReference type="EMBL" id="CAG5136902.1"/>
    </source>
</evidence>
<gene>
    <name evidence="1" type="ORF">CUNI_LOCUS22460</name>
</gene>
<organism evidence="1 2">
    <name type="scientific">Candidula unifasciata</name>
    <dbReference type="NCBI Taxonomy" id="100452"/>
    <lineage>
        <taxon>Eukaryota</taxon>
        <taxon>Metazoa</taxon>
        <taxon>Spiralia</taxon>
        <taxon>Lophotrochozoa</taxon>
        <taxon>Mollusca</taxon>
        <taxon>Gastropoda</taxon>
        <taxon>Heterobranchia</taxon>
        <taxon>Euthyneura</taxon>
        <taxon>Panpulmonata</taxon>
        <taxon>Eupulmonata</taxon>
        <taxon>Stylommatophora</taxon>
        <taxon>Helicina</taxon>
        <taxon>Helicoidea</taxon>
        <taxon>Geomitridae</taxon>
        <taxon>Candidula</taxon>
    </lineage>
</organism>